<evidence type="ECO:0000313" key="8">
    <source>
        <dbReference type="Proteomes" id="UP000594638"/>
    </source>
</evidence>
<accession>A0A8S0VMI6</accession>
<dbReference type="GO" id="GO:0004399">
    <property type="term" value="F:histidinol dehydrogenase activity"/>
    <property type="evidence" value="ECO:0007669"/>
    <property type="project" value="TreeGrafter"/>
</dbReference>
<dbReference type="GO" id="GO:0009570">
    <property type="term" value="C:chloroplast stroma"/>
    <property type="evidence" value="ECO:0007669"/>
    <property type="project" value="TreeGrafter"/>
</dbReference>
<comment type="pathway">
    <text evidence="2">Amino-acid biosynthesis; L-histidine biosynthesis; L-histidine from 5-phospho-alpha-D-ribose 1-diphosphate: step 9/9.</text>
</comment>
<dbReference type="InterPro" id="IPR001692">
    <property type="entry name" value="Histidinol_DH_CS"/>
</dbReference>
<evidence type="ECO:0000256" key="3">
    <source>
        <dbReference type="ARBA" id="ARBA00022723"/>
    </source>
</evidence>
<dbReference type="GO" id="GO:0000105">
    <property type="term" value="P:L-histidine biosynthetic process"/>
    <property type="evidence" value="ECO:0007669"/>
    <property type="project" value="TreeGrafter"/>
</dbReference>
<sequence>MNFVHLSPCASLSDICYSFVLLLLQVEKIYGPGNQYVTAAKMILQNSEAMISIDMPAGPSEVLVIADKHANPVHIAADLLSQAEHGSDSQVVLVIAGDGVDLTVVLDELNKQCKSLPRGEFALKALSHSFAVFARDMVEVRALVCDFHNRLLLHIKFPT</sequence>
<keyword evidence="8" id="KW-1185">Reference proteome</keyword>
<dbReference type="SUPFAM" id="SSF53720">
    <property type="entry name" value="ALDH-like"/>
    <property type="match status" value="1"/>
</dbReference>
<evidence type="ECO:0000256" key="4">
    <source>
        <dbReference type="ARBA" id="ARBA00022833"/>
    </source>
</evidence>
<keyword evidence="3" id="KW-0479">Metal-binding</keyword>
<name>A0A8S0VMI6_OLEEU</name>
<dbReference type="AlphaFoldDB" id="A0A8S0VMI6"/>
<dbReference type="GO" id="GO:0005829">
    <property type="term" value="C:cytosol"/>
    <property type="evidence" value="ECO:0007669"/>
    <property type="project" value="TreeGrafter"/>
</dbReference>
<dbReference type="Gene3D" id="3.40.50.1980">
    <property type="entry name" value="Nitrogenase molybdenum iron protein domain"/>
    <property type="match status" value="2"/>
</dbReference>
<comment type="cofactor">
    <cofactor evidence="1">
        <name>Zn(2+)</name>
        <dbReference type="ChEBI" id="CHEBI:29105"/>
    </cofactor>
</comment>
<dbReference type="InterPro" id="IPR012131">
    <property type="entry name" value="Hstdl_DH"/>
</dbReference>
<dbReference type="Gramene" id="OE9A060571T1">
    <property type="protein sequence ID" value="OE9A060571C1"/>
    <property type="gene ID" value="OE9A060571"/>
</dbReference>
<dbReference type="GO" id="GO:0046872">
    <property type="term" value="F:metal ion binding"/>
    <property type="evidence" value="ECO:0007669"/>
    <property type="project" value="UniProtKB-KW"/>
</dbReference>
<comment type="caution">
    <text evidence="7">The sequence shown here is derived from an EMBL/GenBank/DDBJ whole genome shotgun (WGS) entry which is preliminary data.</text>
</comment>
<comment type="similarity">
    <text evidence="6">Belongs to the histidinol dehydrogenase family.</text>
</comment>
<keyword evidence="4" id="KW-0862">Zinc</keyword>
<reference evidence="7 8" key="1">
    <citation type="submission" date="2019-12" db="EMBL/GenBank/DDBJ databases">
        <authorList>
            <person name="Alioto T."/>
            <person name="Alioto T."/>
            <person name="Gomez Garrido J."/>
        </authorList>
    </citation>
    <scope>NUCLEOTIDE SEQUENCE [LARGE SCALE GENOMIC DNA]</scope>
</reference>
<evidence type="ECO:0000256" key="5">
    <source>
        <dbReference type="ARBA" id="ARBA00023002"/>
    </source>
</evidence>
<gene>
    <name evidence="7" type="ORF">OLEA9_A060571</name>
</gene>
<evidence type="ECO:0000256" key="6">
    <source>
        <dbReference type="RuleBase" id="RU004175"/>
    </source>
</evidence>
<dbReference type="PRINTS" id="PR00083">
    <property type="entry name" value="HOLDHDRGNASE"/>
</dbReference>
<evidence type="ECO:0000313" key="7">
    <source>
        <dbReference type="EMBL" id="CAA3033287.1"/>
    </source>
</evidence>
<evidence type="ECO:0000256" key="2">
    <source>
        <dbReference type="ARBA" id="ARBA00004940"/>
    </source>
</evidence>
<dbReference type="InterPro" id="IPR016161">
    <property type="entry name" value="Ald_DH/histidinol_DH"/>
</dbReference>
<organism evidence="7 8">
    <name type="scientific">Olea europaea subsp. europaea</name>
    <dbReference type="NCBI Taxonomy" id="158383"/>
    <lineage>
        <taxon>Eukaryota</taxon>
        <taxon>Viridiplantae</taxon>
        <taxon>Streptophyta</taxon>
        <taxon>Embryophyta</taxon>
        <taxon>Tracheophyta</taxon>
        <taxon>Spermatophyta</taxon>
        <taxon>Magnoliopsida</taxon>
        <taxon>eudicotyledons</taxon>
        <taxon>Gunneridae</taxon>
        <taxon>Pentapetalae</taxon>
        <taxon>asterids</taxon>
        <taxon>lamiids</taxon>
        <taxon>Lamiales</taxon>
        <taxon>Oleaceae</taxon>
        <taxon>Oleeae</taxon>
        <taxon>Olea</taxon>
    </lineage>
</organism>
<dbReference type="OrthoDB" id="1703565at2759"/>
<dbReference type="EMBL" id="CACTIH010010128">
    <property type="protein sequence ID" value="CAA3033287.1"/>
    <property type="molecule type" value="Genomic_DNA"/>
</dbReference>
<dbReference type="PANTHER" id="PTHR21256">
    <property type="entry name" value="HISTIDINOL DEHYDROGENASE HDH"/>
    <property type="match status" value="1"/>
</dbReference>
<evidence type="ECO:0000256" key="1">
    <source>
        <dbReference type="ARBA" id="ARBA00001947"/>
    </source>
</evidence>
<proteinExistence type="inferred from homology"/>
<dbReference type="Proteomes" id="UP000594638">
    <property type="component" value="Unassembled WGS sequence"/>
</dbReference>
<dbReference type="PROSITE" id="PS00611">
    <property type="entry name" value="HISOL_DEHYDROGENASE"/>
    <property type="match status" value="1"/>
</dbReference>
<dbReference type="FunFam" id="3.40.50.1980:FF:000011">
    <property type="entry name" value="Histidinol dehydrogenase, chloroplastic"/>
    <property type="match status" value="1"/>
</dbReference>
<protein>
    <submittedName>
        <fullName evidence="7">Histidinol dehydrogenase, chloroplastic isoform X2</fullName>
    </submittedName>
</protein>
<keyword evidence="5" id="KW-0560">Oxidoreductase</keyword>
<dbReference type="PANTHER" id="PTHR21256:SF2">
    <property type="entry name" value="HISTIDINE BIOSYNTHESIS TRIFUNCTIONAL PROTEIN"/>
    <property type="match status" value="1"/>
</dbReference>
<dbReference type="Pfam" id="PF00815">
    <property type="entry name" value="Histidinol_dh"/>
    <property type="match status" value="1"/>
</dbReference>
<dbReference type="GO" id="GO:0051287">
    <property type="term" value="F:NAD binding"/>
    <property type="evidence" value="ECO:0007669"/>
    <property type="project" value="InterPro"/>
</dbReference>